<keyword evidence="2" id="KW-0805">Transcription regulation</keyword>
<evidence type="ECO:0000313" key="11">
    <source>
        <dbReference type="Proteomes" id="UP001333996"/>
    </source>
</evidence>
<reference evidence="10" key="1">
    <citation type="submission" date="2024-01" db="EMBL/GenBank/DDBJ databases">
        <title>First draft genome sequence data of TA4-1, the type strain of Gram-positive actinobacterium Streptomyces chiangmaiensis.</title>
        <authorList>
            <person name="Yasawong M."/>
            <person name="Nantapong N."/>
        </authorList>
    </citation>
    <scope>NUCLEOTIDE SEQUENCE</scope>
    <source>
        <strain evidence="10">TA4-1</strain>
    </source>
</reference>
<keyword evidence="11" id="KW-1185">Reference proteome</keyword>
<dbReference type="Pfam" id="PF08281">
    <property type="entry name" value="Sigma70_r4_2"/>
    <property type="match status" value="1"/>
</dbReference>
<dbReference type="InterPro" id="IPR036388">
    <property type="entry name" value="WH-like_DNA-bd_sf"/>
</dbReference>
<dbReference type="NCBIfam" id="TIGR02937">
    <property type="entry name" value="sigma70-ECF"/>
    <property type="match status" value="1"/>
</dbReference>
<feature type="transmembrane region" description="Helical" evidence="7">
    <location>
        <begin position="211"/>
        <end position="233"/>
    </location>
</feature>
<evidence type="ECO:0000259" key="8">
    <source>
        <dbReference type="Pfam" id="PF04542"/>
    </source>
</evidence>
<keyword evidence="4" id="KW-0238">DNA-binding</keyword>
<dbReference type="PANTHER" id="PTHR43133:SF8">
    <property type="entry name" value="RNA POLYMERASE SIGMA FACTOR HI_1459-RELATED"/>
    <property type="match status" value="1"/>
</dbReference>
<dbReference type="Gene3D" id="1.10.1740.10">
    <property type="match status" value="1"/>
</dbReference>
<sequence length="278" mass="29833">MTEQQTAPHAEAVSDLVDERYGQLVGYARKRLAALDVPSAWVDAEDVVQNALESVLARAEPVEKPRPYVFAVIRNEVRHAARRYRSGLGYGSRAVDVQLEAAGPAVDSCGTADLRLDLEAALNTLPPQQRTAVLCTKALKLTQAQTAQVMGRSPGTVAAHVSRAVVTLKLALGALALVLVGCAVQWLRSGMLPIEPAASGDVGKATLFLPWQWWSAAVIALTALGAALVTVGAQRQLRLRTGRTEEEQPRRRVRSGAGTSPSPEFYMQDRYSNGVGSQ</sequence>
<evidence type="ECO:0000313" key="10">
    <source>
        <dbReference type="EMBL" id="MED7828448.1"/>
    </source>
</evidence>
<evidence type="ECO:0000256" key="4">
    <source>
        <dbReference type="ARBA" id="ARBA00023125"/>
    </source>
</evidence>
<keyword evidence="5" id="KW-0804">Transcription</keyword>
<dbReference type="Proteomes" id="UP001333996">
    <property type="component" value="Unassembled WGS sequence"/>
</dbReference>
<keyword evidence="3" id="KW-0731">Sigma factor</keyword>
<dbReference type="InterPro" id="IPR014284">
    <property type="entry name" value="RNA_pol_sigma-70_dom"/>
</dbReference>
<comment type="similarity">
    <text evidence="1">Belongs to the sigma-70 factor family. ECF subfamily.</text>
</comment>
<proteinExistence type="inferred from homology"/>
<evidence type="ECO:0000256" key="1">
    <source>
        <dbReference type="ARBA" id="ARBA00010641"/>
    </source>
</evidence>
<comment type="caution">
    <text evidence="10">The sequence shown here is derived from an EMBL/GenBank/DDBJ whole genome shotgun (WGS) entry which is preliminary data.</text>
</comment>
<evidence type="ECO:0000256" key="6">
    <source>
        <dbReference type="SAM" id="MobiDB-lite"/>
    </source>
</evidence>
<dbReference type="Pfam" id="PF04542">
    <property type="entry name" value="Sigma70_r2"/>
    <property type="match status" value="1"/>
</dbReference>
<dbReference type="PANTHER" id="PTHR43133">
    <property type="entry name" value="RNA POLYMERASE ECF-TYPE SIGMA FACTO"/>
    <property type="match status" value="1"/>
</dbReference>
<evidence type="ECO:0000256" key="2">
    <source>
        <dbReference type="ARBA" id="ARBA00023015"/>
    </source>
</evidence>
<feature type="domain" description="RNA polymerase sigma factor 70 region 4 type 2" evidence="9">
    <location>
        <begin position="116"/>
        <end position="167"/>
    </location>
</feature>
<accession>A0ABU7FWX7</accession>
<evidence type="ECO:0000259" key="9">
    <source>
        <dbReference type="Pfam" id="PF08281"/>
    </source>
</evidence>
<dbReference type="RefSeq" id="WP_329512790.1">
    <property type="nucleotide sequence ID" value="NZ_BAAAYZ010000181.1"/>
</dbReference>
<dbReference type="EMBL" id="JAYWVC010000387">
    <property type="protein sequence ID" value="MED7828448.1"/>
    <property type="molecule type" value="Genomic_DNA"/>
</dbReference>
<dbReference type="InterPro" id="IPR007627">
    <property type="entry name" value="RNA_pol_sigma70_r2"/>
</dbReference>
<protein>
    <submittedName>
        <fullName evidence="10">Sigma-70 family RNA polymerase sigma factor</fullName>
    </submittedName>
</protein>
<organism evidence="10 11">
    <name type="scientific">Streptomyces chiangmaiensis</name>
    <dbReference type="NCBI Taxonomy" id="766497"/>
    <lineage>
        <taxon>Bacteria</taxon>
        <taxon>Bacillati</taxon>
        <taxon>Actinomycetota</taxon>
        <taxon>Actinomycetes</taxon>
        <taxon>Kitasatosporales</taxon>
        <taxon>Streptomycetaceae</taxon>
        <taxon>Streptomyces</taxon>
    </lineage>
</organism>
<evidence type="ECO:0000256" key="3">
    <source>
        <dbReference type="ARBA" id="ARBA00023082"/>
    </source>
</evidence>
<gene>
    <name evidence="10" type="ORF">VXC91_43005</name>
</gene>
<dbReference type="SUPFAM" id="SSF88659">
    <property type="entry name" value="Sigma3 and sigma4 domains of RNA polymerase sigma factors"/>
    <property type="match status" value="1"/>
</dbReference>
<dbReference type="Gene3D" id="1.10.10.10">
    <property type="entry name" value="Winged helix-like DNA-binding domain superfamily/Winged helix DNA-binding domain"/>
    <property type="match status" value="1"/>
</dbReference>
<dbReference type="InterPro" id="IPR013324">
    <property type="entry name" value="RNA_pol_sigma_r3/r4-like"/>
</dbReference>
<keyword evidence="7" id="KW-0812">Transmembrane</keyword>
<dbReference type="InterPro" id="IPR013249">
    <property type="entry name" value="RNA_pol_sigma70_r4_t2"/>
</dbReference>
<feature type="transmembrane region" description="Helical" evidence="7">
    <location>
        <begin position="170"/>
        <end position="187"/>
    </location>
</feature>
<dbReference type="SUPFAM" id="SSF88946">
    <property type="entry name" value="Sigma2 domain of RNA polymerase sigma factors"/>
    <property type="match status" value="1"/>
</dbReference>
<feature type="region of interest" description="Disordered" evidence="6">
    <location>
        <begin position="240"/>
        <end position="278"/>
    </location>
</feature>
<evidence type="ECO:0000256" key="7">
    <source>
        <dbReference type="SAM" id="Phobius"/>
    </source>
</evidence>
<dbReference type="InterPro" id="IPR039425">
    <property type="entry name" value="RNA_pol_sigma-70-like"/>
</dbReference>
<keyword evidence="7" id="KW-1133">Transmembrane helix</keyword>
<keyword evidence="7" id="KW-0472">Membrane</keyword>
<evidence type="ECO:0000256" key="5">
    <source>
        <dbReference type="ARBA" id="ARBA00023163"/>
    </source>
</evidence>
<feature type="domain" description="RNA polymerase sigma-70 region 2" evidence="8">
    <location>
        <begin position="16"/>
        <end position="85"/>
    </location>
</feature>
<name>A0ABU7FWX7_9ACTN</name>
<dbReference type="InterPro" id="IPR013325">
    <property type="entry name" value="RNA_pol_sigma_r2"/>
</dbReference>